<evidence type="ECO:0000256" key="13">
    <source>
        <dbReference type="PIRNR" id="PIRNR001365"/>
    </source>
</evidence>
<keyword evidence="8 12" id="KW-0457">Lysine biosynthesis</keyword>
<name>A0ABX1R5N2_9ALTE</name>
<comment type="caution">
    <text evidence="14">The sequence shown here is derived from an EMBL/GenBank/DDBJ whole genome shotgun (WGS) entry which is preliminary data.</text>
</comment>
<evidence type="ECO:0000256" key="9">
    <source>
        <dbReference type="ARBA" id="ARBA00023239"/>
    </source>
</evidence>
<dbReference type="HAMAP" id="MF_00418">
    <property type="entry name" value="DapA"/>
    <property type="match status" value="1"/>
</dbReference>
<sequence>MFKGSYVALITPMDDQGRIDYSALERLIQFHIESGTHGIVAAGTTGESATLPFEEHIEVVKQTVAMTGGTVPVIAGSGANSTAEAIYLSEQMATLGVDGFLSVVPYYNKPQQAGMIAHFNAIADATDIPLILYNVPGRTVADMLPATVAELAHHKNIVGLKDATGDINRLKQTQPLVPEDFVLLSGDDATSCEFLCEGGHGVISVTANILPATIAAICNAAKQGDFAQCKVLDEQIHAFHHALFIEPNPVMPKWALYKMGKIMSANLRLPLVLPELKSKKQIEALLEEHALVARNKGQ</sequence>
<dbReference type="Gene3D" id="3.20.20.70">
    <property type="entry name" value="Aldolase class I"/>
    <property type="match status" value="1"/>
</dbReference>
<evidence type="ECO:0000256" key="3">
    <source>
        <dbReference type="ARBA" id="ARBA00007592"/>
    </source>
</evidence>
<evidence type="ECO:0000313" key="14">
    <source>
        <dbReference type="EMBL" id="NMH61088.1"/>
    </source>
</evidence>
<dbReference type="InterPro" id="IPR002220">
    <property type="entry name" value="DapA-like"/>
</dbReference>
<feature type="active site" description="Proton donor/acceptor" evidence="12">
    <location>
        <position position="133"/>
    </location>
</feature>
<dbReference type="PROSITE" id="PS00665">
    <property type="entry name" value="DHDPS_1"/>
    <property type="match status" value="1"/>
</dbReference>
<evidence type="ECO:0000256" key="10">
    <source>
        <dbReference type="ARBA" id="ARBA00023270"/>
    </source>
</evidence>
<keyword evidence="15" id="KW-1185">Reference proteome</keyword>
<evidence type="ECO:0000256" key="4">
    <source>
        <dbReference type="ARBA" id="ARBA00012086"/>
    </source>
</evidence>
<keyword evidence="5 12" id="KW-0963">Cytoplasm</keyword>
<feature type="site" description="Part of a proton relay during catalysis" evidence="12">
    <location>
        <position position="44"/>
    </location>
</feature>
<feature type="active site" description="Schiff-base intermediate with substrate" evidence="12">
    <location>
        <position position="161"/>
    </location>
</feature>
<evidence type="ECO:0000256" key="5">
    <source>
        <dbReference type="ARBA" id="ARBA00022490"/>
    </source>
</evidence>
<accession>A0ABX1R5N2</accession>
<dbReference type="NCBIfam" id="TIGR00674">
    <property type="entry name" value="dapA"/>
    <property type="match status" value="1"/>
</dbReference>
<dbReference type="SMART" id="SM01130">
    <property type="entry name" value="DHDPS"/>
    <property type="match status" value="1"/>
</dbReference>
<dbReference type="InterPro" id="IPR020625">
    <property type="entry name" value="Schiff_base-form_aldolases_AS"/>
</dbReference>
<dbReference type="GO" id="GO:0008840">
    <property type="term" value="F:4-hydroxy-tetrahydrodipicolinate synthase activity"/>
    <property type="evidence" value="ECO:0007669"/>
    <property type="project" value="UniProtKB-EC"/>
</dbReference>
<dbReference type="PIRSF" id="PIRSF001365">
    <property type="entry name" value="DHDPS"/>
    <property type="match status" value="1"/>
</dbReference>
<keyword evidence="6 12" id="KW-0028">Amino-acid biosynthesis</keyword>
<evidence type="ECO:0000256" key="1">
    <source>
        <dbReference type="ARBA" id="ARBA00003294"/>
    </source>
</evidence>
<dbReference type="EMBL" id="JAATNW010000007">
    <property type="protein sequence ID" value="NMH61088.1"/>
    <property type="molecule type" value="Genomic_DNA"/>
</dbReference>
<dbReference type="PRINTS" id="PR00146">
    <property type="entry name" value="DHPICSNTHASE"/>
</dbReference>
<dbReference type="InterPro" id="IPR013785">
    <property type="entry name" value="Aldolase_TIM"/>
</dbReference>
<dbReference type="InterPro" id="IPR005263">
    <property type="entry name" value="DapA"/>
</dbReference>
<organism evidence="14 15">
    <name type="scientific">Alteromonas ponticola</name>
    <dbReference type="NCBI Taxonomy" id="2720613"/>
    <lineage>
        <taxon>Bacteria</taxon>
        <taxon>Pseudomonadati</taxon>
        <taxon>Pseudomonadota</taxon>
        <taxon>Gammaproteobacteria</taxon>
        <taxon>Alteromonadales</taxon>
        <taxon>Alteromonadaceae</taxon>
        <taxon>Alteromonas/Salinimonas group</taxon>
        <taxon>Alteromonas</taxon>
    </lineage>
</organism>
<comment type="catalytic activity">
    <reaction evidence="11 12">
        <text>L-aspartate 4-semialdehyde + pyruvate = (2S,4S)-4-hydroxy-2,3,4,5-tetrahydrodipicolinate + H2O + H(+)</text>
        <dbReference type="Rhea" id="RHEA:34171"/>
        <dbReference type="ChEBI" id="CHEBI:15361"/>
        <dbReference type="ChEBI" id="CHEBI:15377"/>
        <dbReference type="ChEBI" id="CHEBI:15378"/>
        <dbReference type="ChEBI" id="CHEBI:67139"/>
        <dbReference type="ChEBI" id="CHEBI:537519"/>
        <dbReference type="EC" id="4.3.3.7"/>
    </reaction>
</comment>
<dbReference type="SUPFAM" id="SSF51569">
    <property type="entry name" value="Aldolase"/>
    <property type="match status" value="1"/>
</dbReference>
<evidence type="ECO:0000256" key="7">
    <source>
        <dbReference type="ARBA" id="ARBA00022915"/>
    </source>
</evidence>
<evidence type="ECO:0000256" key="8">
    <source>
        <dbReference type="ARBA" id="ARBA00023154"/>
    </source>
</evidence>
<feature type="binding site" evidence="12">
    <location>
        <position position="45"/>
    </location>
    <ligand>
        <name>pyruvate</name>
        <dbReference type="ChEBI" id="CHEBI:15361"/>
    </ligand>
</feature>
<comment type="subcellular location">
    <subcellularLocation>
        <location evidence="12">Cytoplasm</location>
    </subcellularLocation>
</comment>
<feature type="site" description="Part of a proton relay during catalysis" evidence="12">
    <location>
        <position position="107"/>
    </location>
</feature>
<comment type="function">
    <text evidence="1 12">Catalyzes the condensation of (S)-aspartate-beta-semialdehyde [(S)-ASA] and pyruvate to 4-hydroxy-tetrahydrodipicolinate (HTPA).</text>
</comment>
<comment type="caution">
    <text evidence="12">Was originally thought to be a dihydrodipicolinate synthase (DHDPS), catalyzing the condensation of (S)-aspartate-beta-semialdehyde [(S)-ASA] and pyruvate to dihydrodipicolinate (DHDP). However, it was shown in E.coli that the product of the enzymatic reaction is not dihydrodipicolinate but in fact (4S)-4-hydroxy-2,3,4,5-tetrahydro-(2S)-dipicolinic acid (HTPA), and that the consecutive dehydration reaction leading to DHDP is not spontaneous but catalyzed by DapB.</text>
</comment>
<protein>
    <recommendedName>
        <fullName evidence="4 12">4-hydroxy-tetrahydrodipicolinate synthase</fullName>
        <shortName evidence="12">HTPA synthase</shortName>
        <ecNumber evidence="4 12">4.3.3.7</ecNumber>
    </recommendedName>
</protein>
<evidence type="ECO:0000256" key="11">
    <source>
        <dbReference type="ARBA" id="ARBA00047836"/>
    </source>
</evidence>
<keyword evidence="10 12" id="KW-0704">Schiff base</keyword>
<gene>
    <name evidence="12" type="primary">dapA</name>
    <name evidence="14" type="ORF">HCJ96_13735</name>
</gene>
<dbReference type="CDD" id="cd00950">
    <property type="entry name" value="DHDPS"/>
    <property type="match status" value="1"/>
</dbReference>
<evidence type="ECO:0000256" key="12">
    <source>
        <dbReference type="HAMAP-Rule" id="MF_00418"/>
    </source>
</evidence>
<reference evidence="14 15" key="1">
    <citation type="submission" date="2020-03" db="EMBL/GenBank/DDBJ databases">
        <title>Alteromonas ponticola sp. nov., isolated from seawater.</title>
        <authorList>
            <person name="Yoon J.-H."/>
            <person name="Kim Y.-O."/>
        </authorList>
    </citation>
    <scope>NUCLEOTIDE SEQUENCE [LARGE SCALE GENOMIC DNA]</scope>
    <source>
        <strain evidence="14 15">MYP5</strain>
    </source>
</reference>
<dbReference type="Proteomes" id="UP000709336">
    <property type="component" value="Unassembled WGS sequence"/>
</dbReference>
<evidence type="ECO:0000313" key="15">
    <source>
        <dbReference type="Proteomes" id="UP000709336"/>
    </source>
</evidence>
<dbReference type="EC" id="4.3.3.7" evidence="4 12"/>
<evidence type="ECO:0000256" key="6">
    <source>
        <dbReference type="ARBA" id="ARBA00022605"/>
    </source>
</evidence>
<dbReference type="PANTHER" id="PTHR12128:SF66">
    <property type="entry name" value="4-HYDROXY-2-OXOGLUTARATE ALDOLASE, MITOCHONDRIAL"/>
    <property type="match status" value="1"/>
</dbReference>
<dbReference type="PANTHER" id="PTHR12128">
    <property type="entry name" value="DIHYDRODIPICOLINATE SYNTHASE"/>
    <property type="match status" value="1"/>
</dbReference>
<dbReference type="Pfam" id="PF00701">
    <property type="entry name" value="DHDPS"/>
    <property type="match status" value="1"/>
</dbReference>
<dbReference type="PROSITE" id="PS00666">
    <property type="entry name" value="DHDPS_2"/>
    <property type="match status" value="1"/>
</dbReference>
<comment type="pathway">
    <text evidence="2 12">Amino-acid biosynthesis; L-lysine biosynthesis via DAP pathway; (S)-tetrahydrodipicolinate from L-aspartate: step 3/4.</text>
</comment>
<keyword evidence="7 12" id="KW-0220">Diaminopimelate biosynthesis</keyword>
<evidence type="ECO:0000256" key="2">
    <source>
        <dbReference type="ARBA" id="ARBA00005120"/>
    </source>
</evidence>
<dbReference type="InterPro" id="IPR020624">
    <property type="entry name" value="Schiff_base-form_aldolases_CS"/>
</dbReference>
<comment type="similarity">
    <text evidence="3 12 13">Belongs to the DapA family.</text>
</comment>
<dbReference type="RefSeq" id="WP_169211644.1">
    <property type="nucleotide sequence ID" value="NZ_JAATNW010000007.1"/>
</dbReference>
<comment type="subunit">
    <text evidence="12">Homotetramer; dimer of dimers.</text>
</comment>
<proteinExistence type="inferred from homology"/>
<keyword evidence="9 12" id="KW-0456">Lyase</keyword>
<feature type="binding site" evidence="12">
    <location>
        <position position="203"/>
    </location>
    <ligand>
        <name>pyruvate</name>
        <dbReference type="ChEBI" id="CHEBI:15361"/>
    </ligand>
</feature>